<dbReference type="OrthoDB" id="9892391at2"/>
<reference evidence="2" key="1">
    <citation type="submission" date="2014-09" db="EMBL/GenBank/DDBJ databases">
        <authorList>
            <person name="Hjerde E."/>
        </authorList>
    </citation>
    <scope>NUCLEOTIDE SEQUENCE [LARGE SCALE GENOMIC DNA]</scope>
    <source>
        <strain evidence="2">06/09/139</strain>
        <plasmid evidence="2">pAWOD150</plasmid>
    </source>
</reference>
<keyword evidence="2" id="KW-1185">Reference proteome</keyword>
<dbReference type="AlphaFoldDB" id="A0A090I882"/>
<sequence>MPLNLKSVFLNHIEAKAYLTTKFANSSLVLTKIECLTSKERHLFAALAKGLTISEIGRNSLADIEDVGVISCVNNLIRNHCLPVSSNWYEVENTTGESVETKRYFLTQESIEALQDNKLAQEAFKHVQTQVNARRVSKESKDALRLIRKRGIVGAMMRVATLYQPLTSRDSRKLESGLISLLTQNEIALSQGASND</sequence>
<dbReference type="KEGG" id="awd:AWOD_p150_02"/>
<geneLocation type="plasmid" evidence="1 2">
    <name>pAWOD150</name>
</geneLocation>
<gene>
    <name evidence="1" type="ORF">AWOD_p150_02</name>
</gene>
<evidence type="ECO:0000313" key="2">
    <source>
        <dbReference type="Proteomes" id="UP000032427"/>
    </source>
</evidence>
<dbReference type="EMBL" id="LN554849">
    <property type="protein sequence ID" value="CED58015.1"/>
    <property type="molecule type" value="Genomic_DNA"/>
</dbReference>
<dbReference type="PATRIC" id="fig|80852.17.peg.4124"/>
<dbReference type="GeneID" id="28543664"/>
<evidence type="ECO:0000313" key="1">
    <source>
        <dbReference type="EMBL" id="CED58015.1"/>
    </source>
</evidence>
<name>A0A090I882_9GAMM</name>
<dbReference type="HOGENOM" id="CLU_1387752_0_0_6"/>
<keyword evidence="1" id="KW-0614">Plasmid</keyword>
<organism evidence="1 2">
    <name type="scientific">Aliivibrio wodanis</name>
    <dbReference type="NCBI Taxonomy" id="80852"/>
    <lineage>
        <taxon>Bacteria</taxon>
        <taxon>Pseudomonadati</taxon>
        <taxon>Pseudomonadota</taxon>
        <taxon>Gammaproteobacteria</taxon>
        <taxon>Vibrionales</taxon>
        <taxon>Vibrionaceae</taxon>
        <taxon>Aliivibrio</taxon>
    </lineage>
</organism>
<proteinExistence type="predicted"/>
<dbReference type="Proteomes" id="UP000032427">
    <property type="component" value="Plasmid pAWOD150"/>
</dbReference>
<protein>
    <submittedName>
        <fullName evidence="1">Uncharacterized protein</fullName>
    </submittedName>
</protein>
<accession>A0A090I882</accession>